<accession>A0A3R9HKC7</accession>
<keyword evidence="1" id="KW-0472">Membrane</keyword>
<keyword evidence="1" id="KW-0812">Transmembrane</keyword>
<gene>
    <name evidence="2" type="ORF">D8862_02110</name>
</gene>
<evidence type="ECO:0000313" key="2">
    <source>
        <dbReference type="EMBL" id="RSI66542.1"/>
    </source>
</evidence>
<feature type="transmembrane region" description="Helical" evidence="1">
    <location>
        <begin position="140"/>
        <end position="160"/>
    </location>
</feature>
<dbReference type="EMBL" id="RJNK01000001">
    <property type="protein sequence ID" value="RSI66542.1"/>
    <property type="molecule type" value="Genomic_DNA"/>
</dbReference>
<sequence length="250" mass="29030">MDSKDWLEYFEAINGRKPSSQEFLEAKESGLIGAPSFMKKTEEVTEQKITTVMKEEYLENFPQRFKKNDASKSSLDITSKNEMGTLNERSISRQMSTNRINFHDRLLNVQVFKDKIDVSDNPNNGIFHQFLPFLNGKHKVLLTLIVVGYLAFLFCGFRPLGKISYASNLYEVGSIFIPKKYTTGYGGYSFFNADKEIDRQMNSSLARFRYRFITPMIISVVVMGVSTHLLRNDQEFQTYVFNYYQQKKVK</sequence>
<feature type="transmembrane region" description="Helical" evidence="1">
    <location>
        <begin position="212"/>
        <end position="230"/>
    </location>
</feature>
<evidence type="ECO:0000313" key="3">
    <source>
        <dbReference type="Proteomes" id="UP000272252"/>
    </source>
</evidence>
<dbReference type="OrthoDB" id="2224674at2"/>
<reference evidence="2 3" key="1">
    <citation type="submission" date="2018-11" db="EMBL/GenBank/DDBJ databases">
        <title>Species Designations Belie Phenotypic and Genotypic Heterogeneity in Oral Streptococci.</title>
        <authorList>
            <person name="Velsko I."/>
        </authorList>
    </citation>
    <scope>NUCLEOTIDE SEQUENCE [LARGE SCALE GENOMIC DNA]</scope>
    <source>
        <strain evidence="2 3">BCC59</strain>
    </source>
</reference>
<dbReference type="AlphaFoldDB" id="A0A3R9HKC7"/>
<dbReference type="RefSeq" id="WP_125448515.1">
    <property type="nucleotide sequence ID" value="NZ_RJNK01000001.1"/>
</dbReference>
<evidence type="ECO:0000256" key="1">
    <source>
        <dbReference type="SAM" id="Phobius"/>
    </source>
</evidence>
<proteinExistence type="predicted"/>
<organism evidence="2 3">
    <name type="scientific">Streptococcus oralis</name>
    <dbReference type="NCBI Taxonomy" id="1303"/>
    <lineage>
        <taxon>Bacteria</taxon>
        <taxon>Bacillati</taxon>
        <taxon>Bacillota</taxon>
        <taxon>Bacilli</taxon>
        <taxon>Lactobacillales</taxon>
        <taxon>Streptococcaceae</taxon>
        <taxon>Streptococcus</taxon>
    </lineage>
</organism>
<protein>
    <submittedName>
        <fullName evidence="2">Uncharacterized protein</fullName>
    </submittedName>
</protein>
<dbReference type="Proteomes" id="UP000272252">
    <property type="component" value="Unassembled WGS sequence"/>
</dbReference>
<keyword evidence="1" id="KW-1133">Transmembrane helix</keyword>
<comment type="caution">
    <text evidence="2">The sequence shown here is derived from an EMBL/GenBank/DDBJ whole genome shotgun (WGS) entry which is preliminary data.</text>
</comment>
<name>A0A3R9HKC7_STROR</name>